<reference evidence="1" key="2">
    <citation type="submission" date="2020-11" db="EMBL/GenBank/DDBJ databases">
        <authorList>
            <person name="McCartney M.A."/>
            <person name="Auch B."/>
            <person name="Kono T."/>
            <person name="Mallez S."/>
            <person name="Becker A."/>
            <person name="Gohl D.M."/>
            <person name="Silverstein K.A.T."/>
            <person name="Koren S."/>
            <person name="Bechman K.B."/>
            <person name="Herman A."/>
            <person name="Abrahante J.E."/>
            <person name="Garbe J."/>
        </authorList>
    </citation>
    <scope>NUCLEOTIDE SEQUENCE</scope>
    <source>
        <strain evidence="1">Duluth1</strain>
        <tissue evidence="1">Whole animal</tissue>
    </source>
</reference>
<evidence type="ECO:0000313" key="1">
    <source>
        <dbReference type="EMBL" id="KAH3737413.1"/>
    </source>
</evidence>
<dbReference type="Proteomes" id="UP000828390">
    <property type="component" value="Unassembled WGS sequence"/>
</dbReference>
<name>A0A9D4D1L6_DREPO</name>
<dbReference type="AlphaFoldDB" id="A0A9D4D1L6"/>
<evidence type="ECO:0000313" key="2">
    <source>
        <dbReference type="Proteomes" id="UP000828390"/>
    </source>
</evidence>
<reference evidence="1" key="1">
    <citation type="journal article" date="2019" name="bioRxiv">
        <title>The Genome of the Zebra Mussel, Dreissena polymorpha: A Resource for Invasive Species Research.</title>
        <authorList>
            <person name="McCartney M.A."/>
            <person name="Auch B."/>
            <person name="Kono T."/>
            <person name="Mallez S."/>
            <person name="Zhang Y."/>
            <person name="Obille A."/>
            <person name="Becker A."/>
            <person name="Abrahante J.E."/>
            <person name="Garbe J."/>
            <person name="Badalamenti J.P."/>
            <person name="Herman A."/>
            <person name="Mangelson H."/>
            <person name="Liachko I."/>
            <person name="Sullivan S."/>
            <person name="Sone E.D."/>
            <person name="Koren S."/>
            <person name="Silverstein K.A.T."/>
            <person name="Beckman K.B."/>
            <person name="Gohl D.M."/>
        </authorList>
    </citation>
    <scope>NUCLEOTIDE SEQUENCE</scope>
    <source>
        <strain evidence="1">Duluth1</strain>
        <tissue evidence="1">Whole animal</tissue>
    </source>
</reference>
<protein>
    <submittedName>
        <fullName evidence="1">Uncharacterized protein</fullName>
    </submittedName>
</protein>
<dbReference type="EMBL" id="JAIWYP010000011">
    <property type="protein sequence ID" value="KAH3737413.1"/>
    <property type="molecule type" value="Genomic_DNA"/>
</dbReference>
<organism evidence="1 2">
    <name type="scientific">Dreissena polymorpha</name>
    <name type="common">Zebra mussel</name>
    <name type="synonym">Mytilus polymorpha</name>
    <dbReference type="NCBI Taxonomy" id="45954"/>
    <lineage>
        <taxon>Eukaryota</taxon>
        <taxon>Metazoa</taxon>
        <taxon>Spiralia</taxon>
        <taxon>Lophotrochozoa</taxon>
        <taxon>Mollusca</taxon>
        <taxon>Bivalvia</taxon>
        <taxon>Autobranchia</taxon>
        <taxon>Heteroconchia</taxon>
        <taxon>Euheterodonta</taxon>
        <taxon>Imparidentia</taxon>
        <taxon>Neoheterodontei</taxon>
        <taxon>Myida</taxon>
        <taxon>Dreissenoidea</taxon>
        <taxon>Dreissenidae</taxon>
        <taxon>Dreissena</taxon>
    </lineage>
</organism>
<sequence>MPVGETYRHITSLGETYRHITDQTIQEVEQMYCLGLTERLLWERHTDILHHVREPYRHITSCGRDIQTYNILWERHTGI</sequence>
<proteinExistence type="predicted"/>
<gene>
    <name evidence="1" type="ORF">DPMN_044006</name>
</gene>
<accession>A0A9D4D1L6</accession>
<keyword evidence="2" id="KW-1185">Reference proteome</keyword>
<comment type="caution">
    <text evidence="1">The sequence shown here is derived from an EMBL/GenBank/DDBJ whole genome shotgun (WGS) entry which is preliminary data.</text>
</comment>